<evidence type="ECO:0000313" key="2">
    <source>
        <dbReference type="Proteomes" id="UP000051131"/>
    </source>
</evidence>
<sequence>MWRYELFQQNVQRLQMNGYYFLYTIDEKLTLYNNEVSEPVVHPNRTKIKADIQNVFMNEGDDTQ</sequence>
<accession>A0A0R2CX55</accession>
<dbReference type="EMBL" id="AYZE01000005">
    <property type="protein sequence ID" value="KRM92651.1"/>
    <property type="molecule type" value="Genomic_DNA"/>
</dbReference>
<reference evidence="1 2" key="1">
    <citation type="journal article" date="2015" name="Genome Announc.">
        <title>Expanding the biotechnology potential of lactobacilli through comparative genomics of 213 strains and associated genera.</title>
        <authorList>
            <person name="Sun Z."/>
            <person name="Harris H.M."/>
            <person name="McCann A."/>
            <person name="Guo C."/>
            <person name="Argimon S."/>
            <person name="Zhang W."/>
            <person name="Yang X."/>
            <person name="Jeffery I.B."/>
            <person name="Cooney J.C."/>
            <person name="Kagawa T.F."/>
            <person name="Liu W."/>
            <person name="Song Y."/>
            <person name="Salvetti E."/>
            <person name="Wrobel A."/>
            <person name="Rasinkangas P."/>
            <person name="Parkhill J."/>
            <person name="Rea M.C."/>
            <person name="O'Sullivan O."/>
            <person name="Ritari J."/>
            <person name="Douillard F.P."/>
            <person name="Paul Ross R."/>
            <person name="Yang R."/>
            <person name="Briner A.E."/>
            <person name="Felis G.E."/>
            <person name="de Vos W.M."/>
            <person name="Barrangou R."/>
            <person name="Klaenhammer T.R."/>
            <person name="Caufield P.W."/>
            <person name="Cui Y."/>
            <person name="Zhang H."/>
            <person name="O'Toole P.W."/>
        </authorList>
    </citation>
    <scope>NUCLEOTIDE SEQUENCE [LARGE SCALE GENOMIC DNA]</scope>
    <source>
        <strain evidence="1 2">DSM 21116</strain>
    </source>
</reference>
<protein>
    <submittedName>
        <fullName evidence="1">Uncharacterized protein</fullName>
    </submittedName>
</protein>
<comment type="caution">
    <text evidence="1">The sequence shown here is derived from an EMBL/GenBank/DDBJ whole genome shotgun (WGS) entry which is preliminary data.</text>
</comment>
<keyword evidence="2" id="KW-1185">Reference proteome</keyword>
<organism evidence="1 2">
    <name type="scientific">Liquorilactobacillus cacaonum DSM 21116</name>
    <dbReference type="NCBI Taxonomy" id="1423729"/>
    <lineage>
        <taxon>Bacteria</taxon>
        <taxon>Bacillati</taxon>
        <taxon>Bacillota</taxon>
        <taxon>Bacilli</taxon>
        <taxon>Lactobacillales</taxon>
        <taxon>Lactobacillaceae</taxon>
        <taxon>Liquorilactobacillus</taxon>
    </lineage>
</organism>
<dbReference type="Proteomes" id="UP000051131">
    <property type="component" value="Unassembled WGS sequence"/>
</dbReference>
<gene>
    <name evidence="1" type="ORF">FC80_GL001588</name>
</gene>
<dbReference type="AlphaFoldDB" id="A0A0R2CX55"/>
<evidence type="ECO:0000313" key="1">
    <source>
        <dbReference type="EMBL" id="KRM92651.1"/>
    </source>
</evidence>
<name>A0A0R2CX55_9LACO</name>
<dbReference type="PATRIC" id="fig|1423729.3.peg.1610"/>
<proteinExistence type="predicted"/>
<dbReference type="RefSeq" id="WP_157055563.1">
    <property type="nucleotide sequence ID" value="NZ_AYZE01000005.1"/>
</dbReference>